<feature type="region of interest" description="Disordered" evidence="1">
    <location>
        <begin position="153"/>
        <end position="184"/>
    </location>
</feature>
<feature type="compositionally biased region" description="Low complexity" evidence="1">
    <location>
        <begin position="168"/>
        <end position="181"/>
    </location>
</feature>
<gene>
    <name evidence="2" type="ORF">P280DRAFT_80558</name>
</gene>
<dbReference type="EMBL" id="MU006790">
    <property type="protein sequence ID" value="KAF2638293.1"/>
    <property type="molecule type" value="Genomic_DNA"/>
</dbReference>
<name>A0A6A6RV69_9PLEO</name>
<proteinExistence type="predicted"/>
<evidence type="ECO:0000313" key="2">
    <source>
        <dbReference type="EMBL" id="KAF2638293.1"/>
    </source>
</evidence>
<accession>A0A6A6RV69</accession>
<dbReference type="Proteomes" id="UP000799753">
    <property type="component" value="Unassembled WGS sequence"/>
</dbReference>
<feature type="compositionally biased region" description="Low complexity" evidence="1">
    <location>
        <begin position="1"/>
        <end position="33"/>
    </location>
</feature>
<sequence length="667" mass="73709">MAFSLSPSPSVSISSGTTSRDSSNRSSSSTVSSAPTDRPSYKDNQTAKKEFRKKCVPRKSEGQLVNEYADFDVEGLENEFDMEGVEKRLASKSFQKSKDGLTGEILFDAGMLEDEEEFVPVDLDEKYRQLAIAKQKEQEGLSDIVDETTSFLGRQTHNRCDNPVQVAGSPGSQKSSSSQSPIPGVDYLPGVEHLTNIQVRSVFIYVDAQGSGEYSSAVANTDNTAVNEVVHFIDSWLDRTPDGDVMFDYGSADVEQRNTETFGYSDLQRLLEEHGVVLNDDVEDDAIDEIPRLGFYFDAQTQCQVDYTALNQILLSPYDQYQQIINRANENDEPENNYDGIGKIVSEYSESDVPSRMPSQEDLPTCLQIVRPRHPHAIRPRIPNSILKWQKMKYIPCLSHISEYSNFAARHELPASPYSFTTITLADSLGLNGSQAGTGTPLTNRRASFLSEMDDEVDGDAEPESVCSLGYISTFDSDSDIESLSSIDSDLIDIDVLEHRRRALASLEGTDILGDRRRALMRLEGTDVSSFDGDIESEASVDDESDSEPSIDFTGYHGGAVQHLVPRRSSFLDDEMSVAADSHALLDNLDDGMMPIVYDGVLDFLACTTPARAVTVSRVDGRAVREVHIPASAPISSAIESLFASDTWWSEPDLTFRFMGGQINMWT</sequence>
<evidence type="ECO:0000256" key="1">
    <source>
        <dbReference type="SAM" id="MobiDB-lite"/>
    </source>
</evidence>
<reference evidence="2" key="1">
    <citation type="journal article" date="2020" name="Stud. Mycol.">
        <title>101 Dothideomycetes genomes: a test case for predicting lifestyles and emergence of pathogens.</title>
        <authorList>
            <person name="Haridas S."/>
            <person name="Albert R."/>
            <person name="Binder M."/>
            <person name="Bloem J."/>
            <person name="Labutti K."/>
            <person name="Salamov A."/>
            <person name="Andreopoulos B."/>
            <person name="Baker S."/>
            <person name="Barry K."/>
            <person name="Bills G."/>
            <person name="Bluhm B."/>
            <person name="Cannon C."/>
            <person name="Castanera R."/>
            <person name="Culley D."/>
            <person name="Daum C."/>
            <person name="Ezra D."/>
            <person name="Gonzalez J."/>
            <person name="Henrissat B."/>
            <person name="Kuo A."/>
            <person name="Liang C."/>
            <person name="Lipzen A."/>
            <person name="Lutzoni F."/>
            <person name="Magnuson J."/>
            <person name="Mondo S."/>
            <person name="Nolan M."/>
            <person name="Ohm R."/>
            <person name="Pangilinan J."/>
            <person name="Park H.-J."/>
            <person name="Ramirez L."/>
            <person name="Alfaro M."/>
            <person name="Sun H."/>
            <person name="Tritt A."/>
            <person name="Yoshinaga Y."/>
            <person name="Zwiers L.-H."/>
            <person name="Turgeon B."/>
            <person name="Goodwin S."/>
            <person name="Spatafora J."/>
            <person name="Crous P."/>
            <person name="Grigoriev I."/>
        </authorList>
    </citation>
    <scope>NUCLEOTIDE SEQUENCE</scope>
    <source>
        <strain evidence="2">CBS 473.64</strain>
    </source>
</reference>
<feature type="compositionally biased region" description="Basic and acidic residues" evidence="1">
    <location>
        <begin position="39"/>
        <end position="49"/>
    </location>
</feature>
<evidence type="ECO:0000313" key="3">
    <source>
        <dbReference type="Proteomes" id="UP000799753"/>
    </source>
</evidence>
<keyword evidence="3" id="KW-1185">Reference proteome</keyword>
<dbReference type="OrthoDB" id="10687042at2759"/>
<organism evidence="2 3">
    <name type="scientific">Massarina eburnea CBS 473.64</name>
    <dbReference type="NCBI Taxonomy" id="1395130"/>
    <lineage>
        <taxon>Eukaryota</taxon>
        <taxon>Fungi</taxon>
        <taxon>Dikarya</taxon>
        <taxon>Ascomycota</taxon>
        <taxon>Pezizomycotina</taxon>
        <taxon>Dothideomycetes</taxon>
        <taxon>Pleosporomycetidae</taxon>
        <taxon>Pleosporales</taxon>
        <taxon>Massarineae</taxon>
        <taxon>Massarinaceae</taxon>
        <taxon>Massarina</taxon>
    </lineage>
</organism>
<dbReference type="AlphaFoldDB" id="A0A6A6RV69"/>
<feature type="region of interest" description="Disordered" evidence="1">
    <location>
        <begin position="1"/>
        <end position="58"/>
    </location>
</feature>
<protein>
    <submittedName>
        <fullName evidence="2">Uncharacterized protein</fullName>
    </submittedName>
</protein>